<gene>
    <name evidence="1" type="ORF">PHPALM_31636</name>
</gene>
<comment type="caution">
    <text evidence="1">The sequence shown here is derived from an EMBL/GenBank/DDBJ whole genome shotgun (WGS) entry which is preliminary data.</text>
</comment>
<evidence type="ECO:0000313" key="1">
    <source>
        <dbReference type="EMBL" id="POM59602.1"/>
    </source>
</evidence>
<dbReference type="Proteomes" id="UP000237271">
    <property type="component" value="Unassembled WGS sequence"/>
</dbReference>
<protein>
    <submittedName>
        <fullName evidence="1">Uncharacterized protein</fullName>
    </submittedName>
</protein>
<name>A0A2P4X230_9STRA</name>
<proteinExistence type="predicted"/>
<keyword evidence="2" id="KW-1185">Reference proteome</keyword>
<dbReference type="EMBL" id="NCKW01017087">
    <property type="protein sequence ID" value="POM59602.1"/>
    <property type="molecule type" value="Genomic_DNA"/>
</dbReference>
<dbReference type="AlphaFoldDB" id="A0A2P4X230"/>
<evidence type="ECO:0000313" key="2">
    <source>
        <dbReference type="Proteomes" id="UP000237271"/>
    </source>
</evidence>
<sequence>MRVMAQRGPDIPFVLFSYGIFLYITQEEDTTLVEEMILRGKIVDPTLVKYKVAFLGFFRQAVLQNLNSAETHINYAACVQWLYEQYDEATDHYLIALSLAPQRKGTMEIFQNMLDRRRRIERAKLTPRSRKALTKLEDSGVDEQFDAFARFRRWQSKQAEDDDLVRRLALEAEEDFANRTKAARKIQARYRRRNAMRKVTRLRLEYKLAAAKAEEVQQKALYDRITMAFEEILSSSSKQKKKGDVATVLSLPVAQLDAIFIALKMDFTEAQLNTVSSKFRKDHPKFKQVNVMDICRFVEAQPLLQERLPTIFTSATSKTS</sequence>
<reference evidence="1 2" key="1">
    <citation type="journal article" date="2017" name="Genome Biol. Evol.">
        <title>Phytophthora megakarya and P. palmivora, closely related causal agents of cacao black pod rot, underwent increases in genome sizes and gene numbers by different mechanisms.</title>
        <authorList>
            <person name="Ali S.S."/>
            <person name="Shao J."/>
            <person name="Lary D.J."/>
            <person name="Kronmiller B."/>
            <person name="Shen D."/>
            <person name="Strem M.D."/>
            <person name="Amoako-Attah I."/>
            <person name="Akrofi A.Y."/>
            <person name="Begoude B.A."/>
            <person name="Ten Hoopen G.M."/>
            <person name="Coulibaly K."/>
            <person name="Kebe B.I."/>
            <person name="Melnick R.L."/>
            <person name="Guiltinan M.J."/>
            <person name="Tyler B.M."/>
            <person name="Meinhardt L.W."/>
            <person name="Bailey B.A."/>
        </authorList>
    </citation>
    <scope>NUCLEOTIDE SEQUENCE [LARGE SCALE GENOMIC DNA]</scope>
    <source>
        <strain evidence="2">sbr112.9</strain>
    </source>
</reference>
<dbReference type="PROSITE" id="PS50096">
    <property type="entry name" value="IQ"/>
    <property type="match status" value="1"/>
</dbReference>
<organism evidence="1 2">
    <name type="scientific">Phytophthora palmivora</name>
    <dbReference type="NCBI Taxonomy" id="4796"/>
    <lineage>
        <taxon>Eukaryota</taxon>
        <taxon>Sar</taxon>
        <taxon>Stramenopiles</taxon>
        <taxon>Oomycota</taxon>
        <taxon>Peronosporomycetes</taxon>
        <taxon>Peronosporales</taxon>
        <taxon>Peronosporaceae</taxon>
        <taxon>Phytophthora</taxon>
    </lineage>
</organism>
<accession>A0A2P4X230</accession>
<dbReference type="OrthoDB" id="187617at2759"/>